<name>A0ABS4D3N7_9BACI</name>
<proteinExistence type="predicted"/>
<sequence>MAIIVKMGKEKLYVDCGGAAPIFKPVRFESDHQNSSRFGEDYVNIVPTVPEDNNYRYVRYIKGKQSGEAWDFNSEQEYKMSDFADIIQKSYILQSAFMSILRCQLWQIDQNRSVSLVNNRLSIHYSDGQTVKKTLSSIHEIEEVMAIDFFLPKLPVAEAIEVLKNLGVDVFSDRV</sequence>
<gene>
    <name evidence="1" type="ORF">JOC74_004786</name>
</gene>
<keyword evidence="2" id="KW-1185">Reference proteome</keyword>
<comment type="caution">
    <text evidence="1">The sequence shown here is derived from an EMBL/GenBank/DDBJ whole genome shotgun (WGS) entry which is preliminary data.</text>
</comment>
<dbReference type="Proteomes" id="UP000674416">
    <property type="component" value="Unassembled WGS sequence"/>
</dbReference>
<evidence type="ECO:0000313" key="2">
    <source>
        <dbReference type="Proteomes" id="UP000674416"/>
    </source>
</evidence>
<dbReference type="EMBL" id="JAFDST010000011">
    <property type="protein sequence ID" value="MBP1084226.1"/>
    <property type="molecule type" value="Genomic_DNA"/>
</dbReference>
<protein>
    <submittedName>
        <fullName evidence="1">Arylamine N-acetyltransferase</fullName>
    </submittedName>
</protein>
<dbReference type="InterPro" id="IPR038765">
    <property type="entry name" value="Papain-like_cys_pep_sf"/>
</dbReference>
<dbReference type="InterPro" id="IPR053710">
    <property type="entry name" value="Arylamine_NAT_domain_sf"/>
</dbReference>
<accession>A0ABS4D3N7</accession>
<dbReference type="SUPFAM" id="SSF54001">
    <property type="entry name" value="Cysteine proteinases"/>
    <property type="match status" value="1"/>
</dbReference>
<organism evidence="1 2">
    <name type="scientific">Bacillus capparidis</name>
    <dbReference type="NCBI Taxonomy" id="1840411"/>
    <lineage>
        <taxon>Bacteria</taxon>
        <taxon>Bacillati</taxon>
        <taxon>Bacillota</taxon>
        <taxon>Bacilli</taxon>
        <taxon>Bacillales</taxon>
        <taxon>Bacillaceae</taxon>
        <taxon>Bacillus</taxon>
    </lineage>
</organism>
<reference evidence="1 2" key="1">
    <citation type="submission" date="2021-01" db="EMBL/GenBank/DDBJ databases">
        <title>Genomic Encyclopedia of Type Strains, Phase IV (KMG-IV): sequencing the most valuable type-strain genomes for metagenomic binning, comparative biology and taxonomic classification.</title>
        <authorList>
            <person name="Goeker M."/>
        </authorList>
    </citation>
    <scope>NUCLEOTIDE SEQUENCE [LARGE SCALE GENOMIC DNA]</scope>
    <source>
        <strain evidence="1 2">DSM 103394</strain>
    </source>
</reference>
<dbReference type="Gene3D" id="3.30.2140.20">
    <property type="match status" value="1"/>
</dbReference>
<evidence type="ECO:0000313" key="1">
    <source>
        <dbReference type="EMBL" id="MBP1084226.1"/>
    </source>
</evidence>